<feature type="transmembrane region" description="Helical" evidence="1">
    <location>
        <begin position="194"/>
        <end position="212"/>
    </location>
</feature>
<name>A0A2T2XL95_9FIRM</name>
<gene>
    <name evidence="2" type="ORF">C7B46_00920</name>
</gene>
<comment type="caution">
    <text evidence="2">The sequence shown here is derived from an EMBL/GenBank/DDBJ whole genome shotgun (WGS) entry which is preliminary data.</text>
</comment>
<dbReference type="Pfam" id="PF13536">
    <property type="entry name" value="EmrE"/>
    <property type="match status" value="1"/>
</dbReference>
<feature type="transmembrane region" description="Helical" evidence="1">
    <location>
        <begin position="96"/>
        <end position="116"/>
    </location>
</feature>
<reference evidence="2 3" key="1">
    <citation type="journal article" date="2014" name="BMC Genomics">
        <title>Comparison of environmental and isolate Sulfobacillus genomes reveals diverse carbon, sulfur, nitrogen, and hydrogen metabolisms.</title>
        <authorList>
            <person name="Justice N.B."/>
            <person name="Norman A."/>
            <person name="Brown C.T."/>
            <person name="Singh A."/>
            <person name="Thomas B.C."/>
            <person name="Banfield J.F."/>
        </authorList>
    </citation>
    <scope>NUCLEOTIDE SEQUENCE [LARGE SCALE GENOMIC DNA]</scope>
    <source>
        <strain evidence="2">AMDSBA4</strain>
    </source>
</reference>
<accession>A0A2T2XL95</accession>
<feature type="transmembrane region" description="Helical" evidence="1">
    <location>
        <begin position="32"/>
        <end position="52"/>
    </location>
</feature>
<evidence type="ECO:0000256" key="1">
    <source>
        <dbReference type="SAM" id="Phobius"/>
    </source>
</evidence>
<keyword evidence="1" id="KW-0812">Transmembrane</keyword>
<feature type="transmembrane region" description="Helical" evidence="1">
    <location>
        <begin position="224"/>
        <end position="243"/>
    </location>
</feature>
<dbReference type="AlphaFoldDB" id="A0A2T2XL95"/>
<organism evidence="2 3">
    <name type="scientific">Sulfobacillus benefaciens</name>
    <dbReference type="NCBI Taxonomy" id="453960"/>
    <lineage>
        <taxon>Bacteria</taxon>
        <taxon>Bacillati</taxon>
        <taxon>Bacillota</taxon>
        <taxon>Clostridia</taxon>
        <taxon>Eubacteriales</taxon>
        <taxon>Clostridiales Family XVII. Incertae Sedis</taxon>
        <taxon>Sulfobacillus</taxon>
    </lineage>
</organism>
<feature type="transmembrane region" description="Helical" evidence="1">
    <location>
        <begin position="155"/>
        <end position="173"/>
    </location>
</feature>
<dbReference type="EMBL" id="PXYW01000002">
    <property type="protein sequence ID" value="PSR35263.1"/>
    <property type="molecule type" value="Genomic_DNA"/>
</dbReference>
<feature type="transmembrane region" description="Helical" evidence="1">
    <location>
        <begin position="128"/>
        <end position="149"/>
    </location>
</feature>
<feature type="transmembrane region" description="Helical" evidence="1">
    <location>
        <begin position="64"/>
        <end position="84"/>
    </location>
</feature>
<feature type="transmembrane region" description="Helical" evidence="1">
    <location>
        <begin position="264"/>
        <end position="282"/>
    </location>
</feature>
<keyword evidence="1" id="KW-1133">Transmembrane helix</keyword>
<dbReference type="InterPro" id="IPR032713">
    <property type="entry name" value="EmrE"/>
</dbReference>
<sequence>MTKAISLGVVSALFFSSTFVLNRVMRLDGASLWWISSLRYLFTAPILAVVVWRRKGWKSLWLDFVVRPWPWILWGTIGFGLFYLPLTWVARWAPAWLVASSWQLTIVAGSLLVPVIGGVSSQDRHLPIVALWPSLLILVGVGITEWSVATLAGAGIWWALIPVSGAAIAYPLGNRQMMRYARTFGPFDVYQRTLGMTLGSLPFWAVVAGIGASTVGPPSGSETLYTLVVALLAGVVATLLFFAATDLSQGRAMWLARIEASQSMEIVFTVLLSSILFGAAWPDGFGKIGMAIIIAGMIWHSLSSSVRQEKSHLKSNVIG</sequence>
<dbReference type="Proteomes" id="UP000242972">
    <property type="component" value="Unassembled WGS sequence"/>
</dbReference>
<proteinExistence type="predicted"/>
<evidence type="ECO:0000313" key="2">
    <source>
        <dbReference type="EMBL" id="PSR35263.1"/>
    </source>
</evidence>
<protein>
    <recommendedName>
        <fullName evidence="4">Multidrug resistance efflux transporter family protein</fullName>
    </recommendedName>
</protein>
<evidence type="ECO:0000313" key="3">
    <source>
        <dbReference type="Proteomes" id="UP000242972"/>
    </source>
</evidence>
<keyword evidence="1" id="KW-0472">Membrane</keyword>
<evidence type="ECO:0008006" key="4">
    <source>
        <dbReference type="Google" id="ProtNLM"/>
    </source>
</evidence>